<dbReference type="STRING" id="1736674.APS56_03200"/>
<evidence type="ECO:0000313" key="3">
    <source>
        <dbReference type="Proteomes" id="UP000057981"/>
    </source>
</evidence>
<dbReference type="PANTHER" id="PTHR34262">
    <property type="entry name" value="TRANSMEMBRANE PROTEIN 220"/>
    <property type="match status" value="1"/>
</dbReference>
<feature type="transmembrane region" description="Helical" evidence="1">
    <location>
        <begin position="36"/>
        <end position="54"/>
    </location>
</feature>
<dbReference type="OrthoDB" id="329078at2"/>
<keyword evidence="1" id="KW-1133">Transmembrane helix</keyword>
<dbReference type="KEGG" id="ahz:APS56_03200"/>
<gene>
    <name evidence="2" type="ORF">APS56_03200</name>
</gene>
<dbReference type="Proteomes" id="UP000057981">
    <property type="component" value="Chromosome"/>
</dbReference>
<dbReference type="RefSeq" id="WP_054724713.1">
    <property type="nucleotide sequence ID" value="NZ_CP012898.1"/>
</dbReference>
<evidence type="ECO:0000313" key="2">
    <source>
        <dbReference type="EMBL" id="ALJ04212.1"/>
    </source>
</evidence>
<dbReference type="InterPro" id="IPR029377">
    <property type="entry name" value="TMEM220"/>
</dbReference>
<dbReference type="PANTHER" id="PTHR34262:SF1">
    <property type="entry name" value="TRANSMEMBRANE PROTEIN 220"/>
    <property type="match status" value="1"/>
</dbReference>
<accession>A0A0P0CDT6</accession>
<organism evidence="2 3">
    <name type="scientific">Pseudalgibacter alginicilyticus</name>
    <dbReference type="NCBI Taxonomy" id="1736674"/>
    <lineage>
        <taxon>Bacteria</taxon>
        <taxon>Pseudomonadati</taxon>
        <taxon>Bacteroidota</taxon>
        <taxon>Flavobacteriia</taxon>
        <taxon>Flavobacteriales</taxon>
        <taxon>Flavobacteriaceae</taxon>
        <taxon>Pseudalgibacter</taxon>
    </lineage>
</organism>
<keyword evidence="1" id="KW-0472">Membrane</keyword>
<feature type="transmembrane region" description="Helical" evidence="1">
    <location>
        <begin position="105"/>
        <end position="123"/>
    </location>
</feature>
<dbReference type="Pfam" id="PF15071">
    <property type="entry name" value="TMEM220"/>
    <property type="match status" value="1"/>
</dbReference>
<dbReference type="EMBL" id="CP012898">
    <property type="protein sequence ID" value="ALJ04212.1"/>
    <property type="molecule type" value="Genomic_DNA"/>
</dbReference>
<name>A0A0P0CDT6_9FLAO</name>
<proteinExistence type="predicted"/>
<evidence type="ECO:0000256" key="1">
    <source>
        <dbReference type="SAM" id="Phobius"/>
    </source>
</evidence>
<protein>
    <recommendedName>
        <fullName evidence="4">Transmembrane family 220, helix</fullName>
    </recommendedName>
</protein>
<keyword evidence="3" id="KW-1185">Reference proteome</keyword>
<dbReference type="AlphaFoldDB" id="A0A0P0CDT6"/>
<reference evidence="2 3" key="1">
    <citation type="submission" date="2015-10" db="EMBL/GenBank/DDBJ databases">
        <authorList>
            <person name="Gilbert D.G."/>
        </authorList>
    </citation>
    <scope>NUCLEOTIDE SEQUENCE [LARGE SCALE GENOMIC DNA]</scope>
    <source>
        <strain evidence="3">HZ-22</strain>
    </source>
</reference>
<keyword evidence="1" id="KW-0812">Transmembrane</keyword>
<sequence>MTNHQNITKSKRNLNIVLSTMFSLFAIIQLNDPDPTLWFSLYMIVALVSIISNYTSIHRIIIWVLIIGYSLYASRYFFYFFDWLNTEHKEEIFGKMVYEKPYLEGSREFIGLIMAIGALFFQVGKKDTH</sequence>
<feature type="transmembrane region" description="Helical" evidence="1">
    <location>
        <begin position="61"/>
        <end position="81"/>
    </location>
</feature>
<feature type="transmembrane region" description="Helical" evidence="1">
    <location>
        <begin position="12"/>
        <end position="30"/>
    </location>
</feature>
<evidence type="ECO:0008006" key="4">
    <source>
        <dbReference type="Google" id="ProtNLM"/>
    </source>
</evidence>